<dbReference type="InterPro" id="IPR004488">
    <property type="entry name" value="Mg/Co-transport_prot_CorA"/>
</dbReference>
<evidence type="ECO:0000256" key="6">
    <source>
        <dbReference type="ARBA" id="ARBA00022842"/>
    </source>
</evidence>
<dbReference type="NCBIfam" id="TIGR00383">
    <property type="entry name" value="corA"/>
    <property type="match status" value="1"/>
</dbReference>
<dbReference type="PANTHER" id="PTHR46494">
    <property type="entry name" value="CORA FAMILY METAL ION TRANSPORTER (EUROFUNG)"/>
    <property type="match status" value="1"/>
</dbReference>
<dbReference type="AlphaFoldDB" id="A0A4Q1JJV4"/>
<evidence type="ECO:0000313" key="15">
    <source>
        <dbReference type="Proteomes" id="UP000289703"/>
    </source>
</evidence>
<evidence type="ECO:0000256" key="11">
    <source>
        <dbReference type="ARBA" id="ARBA00045497"/>
    </source>
</evidence>
<reference evidence="14 15" key="1">
    <citation type="submission" date="2019-01" db="EMBL/GenBank/DDBJ databases">
        <title>Ancylomarina salipaludis sp. nov., isolated from a salt marsh.</title>
        <authorList>
            <person name="Yoon J.-H."/>
        </authorList>
    </citation>
    <scope>NUCLEOTIDE SEQUENCE [LARGE SCALE GENOMIC DNA]</scope>
    <source>
        <strain evidence="14 15">SHSM-M15</strain>
    </source>
</reference>
<evidence type="ECO:0000256" key="1">
    <source>
        <dbReference type="ARBA" id="ARBA00004651"/>
    </source>
</evidence>
<evidence type="ECO:0000256" key="10">
    <source>
        <dbReference type="ARBA" id="ARBA00034269"/>
    </source>
</evidence>
<keyword evidence="3 12" id="KW-0813">Transport</keyword>
<feature type="region of interest" description="Disordered" evidence="13">
    <location>
        <begin position="1"/>
        <end position="20"/>
    </location>
</feature>
<comment type="function">
    <text evidence="11">Mediates influx of magnesium ions. Alternates between open and closed states. Activated by low cytoplasmic Mg(2+) levels. Inactive when cytoplasmic Mg(2+) levels are high.</text>
</comment>
<dbReference type="Gene3D" id="1.20.58.340">
    <property type="entry name" value="Magnesium transport protein CorA, transmembrane region"/>
    <property type="match status" value="2"/>
</dbReference>
<dbReference type="GO" id="GO:0050897">
    <property type="term" value="F:cobalt ion binding"/>
    <property type="evidence" value="ECO:0007669"/>
    <property type="project" value="TreeGrafter"/>
</dbReference>
<keyword evidence="9 12" id="KW-0472">Membrane</keyword>
<evidence type="ECO:0000256" key="3">
    <source>
        <dbReference type="ARBA" id="ARBA00022448"/>
    </source>
</evidence>
<evidence type="ECO:0000256" key="9">
    <source>
        <dbReference type="ARBA" id="ARBA00023136"/>
    </source>
</evidence>
<sequence length="357" mass="41587">MIPHKKMKKNSSKKGMPPGSLVHVGQQNLSQASIQEIRFNADEFHLKEYKSNLETVKFNRKHSDCVTWINLKGVDVPALENIGLQFNIHNLVLEDILNTFLRPKFEVLEDYCYLSLKMVLNEKDSLAYASVPVHFVLGDKFVLSFIDSEDPIFDSVISRLQNQSRKIRSKGADYLMFALADLVVDCYFELIETGNDIIESLEDYVVQNSGIDIPGKIREYRRVLLRARRSILPLKEVYDQIISGELDLIDKENLKYYRDTEDHVMFVLDQLDFLRDNLYAINDSYQSMQDNQLNKIMKLLTLVATIFIPLTFLAGIYGMNFSNMPELNYRYGYFYLLFIMLVMAIGMGIWFKKKKWM</sequence>
<dbReference type="SUPFAM" id="SSF143865">
    <property type="entry name" value="CorA soluble domain-like"/>
    <property type="match status" value="1"/>
</dbReference>
<keyword evidence="5 12" id="KW-0812">Transmembrane</keyword>
<proteinExistence type="inferred from homology"/>
<gene>
    <name evidence="12 14" type="primary">corA</name>
    <name evidence="14" type="ORF">EO244_11585</name>
</gene>
<evidence type="ECO:0000256" key="8">
    <source>
        <dbReference type="ARBA" id="ARBA00023065"/>
    </source>
</evidence>
<evidence type="ECO:0000256" key="13">
    <source>
        <dbReference type="SAM" id="MobiDB-lite"/>
    </source>
</evidence>
<dbReference type="Gene3D" id="3.30.460.20">
    <property type="entry name" value="CorA soluble domain-like"/>
    <property type="match status" value="1"/>
</dbReference>
<dbReference type="GO" id="GO:0005886">
    <property type="term" value="C:plasma membrane"/>
    <property type="evidence" value="ECO:0007669"/>
    <property type="project" value="UniProtKB-SubCell"/>
</dbReference>
<evidence type="ECO:0000313" key="14">
    <source>
        <dbReference type="EMBL" id="RXQ92184.1"/>
    </source>
</evidence>
<comment type="subcellular location">
    <subcellularLocation>
        <location evidence="1">Cell membrane</location>
        <topology evidence="1">Multi-pass membrane protein</topology>
    </subcellularLocation>
    <subcellularLocation>
        <location evidence="12">Membrane</location>
        <topology evidence="12">Multi-pass membrane protein</topology>
    </subcellularLocation>
</comment>
<dbReference type="EMBL" id="SAXA01000010">
    <property type="protein sequence ID" value="RXQ92184.1"/>
    <property type="molecule type" value="Genomic_DNA"/>
</dbReference>
<dbReference type="InterPro" id="IPR045861">
    <property type="entry name" value="CorA_cytoplasmic_dom"/>
</dbReference>
<dbReference type="InterPro" id="IPR002523">
    <property type="entry name" value="MgTranspt_CorA/ZnTranspt_ZntB"/>
</dbReference>
<dbReference type="SUPFAM" id="SSF144083">
    <property type="entry name" value="Magnesium transport protein CorA, transmembrane region"/>
    <property type="match status" value="1"/>
</dbReference>
<dbReference type="PANTHER" id="PTHR46494:SF1">
    <property type="entry name" value="CORA FAMILY METAL ION TRANSPORTER (EUROFUNG)"/>
    <property type="match status" value="1"/>
</dbReference>
<keyword evidence="4 12" id="KW-1003">Cell membrane</keyword>
<dbReference type="GO" id="GO:0000287">
    <property type="term" value="F:magnesium ion binding"/>
    <property type="evidence" value="ECO:0007669"/>
    <property type="project" value="TreeGrafter"/>
</dbReference>
<comment type="similarity">
    <text evidence="2 12">Belongs to the CorA metal ion transporter (MIT) (TC 1.A.35) family.</text>
</comment>
<comment type="catalytic activity">
    <reaction evidence="10">
        <text>Mg(2+)(in) = Mg(2+)(out)</text>
        <dbReference type="Rhea" id="RHEA:29827"/>
        <dbReference type="ChEBI" id="CHEBI:18420"/>
    </reaction>
</comment>
<keyword evidence="8 12" id="KW-0406">Ion transport</keyword>
<dbReference type="OrthoDB" id="9803416at2"/>
<dbReference type="Proteomes" id="UP000289703">
    <property type="component" value="Unassembled WGS sequence"/>
</dbReference>
<dbReference type="CDD" id="cd12828">
    <property type="entry name" value="TmCorA-like_1"/>
    <property type="match status" value="1"/>
</dbReference>
<evidence type="ECO:0000256" key="5">
    <source>
        <dbReference type="ARBA" id="ARBA00022692"/>
    </source>
</evidence>
<dbReference type="InterPro" id="IPR045863">
    <property type="entry name" value="CorA_TM1_TM2"/>
</dbReference>
<dbReference type="FunFam" id="1.20.58.340:FF:000004">
    <property type="entry name" value="Magnesium transport protein CorA"/>
    <property type="match status" value="1"/>
</dbReference>
<evidence type="ECO:0000256" key="2">
    <source>
        <dbReference type="ARBA" id="ARBA00009765"/>
    </source>
</evidence>
<dbReference type="GO" id="GO:0015095">
    <property type="term" value="F:magnesium ion transmembrane transporter activity"/>
    <property type="evidence" value="ECO:0007669"/>
    <property type="project" value="UniProtKB-UniRule"/>
</dbReference>
<evidence type="ECO:0000256" key="12">
    <source>
        <dbReference type="RuleBase" id="RU362010"/>
    </source>
</evidence>
<keyword evidence="6 12" id="KW-0460">Magnesium</keyword>
<keyword evidence="7 12" id="KW-1133">Transmembrane helix</keyword>
<feature type="compositionally biased region" description="Basic residues" evidence="13">
    <location>
        <begin position="1"/>
        <end position="12"/>
    </location>
</feature>
<organism evidence="14 15">
    <name type="scientific">Ancylomarina salipaludis</name>
    <dbReference type="NCBI Taxonomy" id="2501299"/>
    <lineage>
        <taxon>Bacteria</taxon>
        <taxon>Pseudomonadati</taxon>
        <taxon>Bacteroidota</taxon>
        <taxon>Bacteroidia</taxon>
        <taxon>Marinilabiliales</taxon>
        <taxon>Marinifilaceae</taxon>
        <taxon>Ancylomarina</taxon>
    </lineage>
</organism>
<keyword evidence="15" id="KW-1185">Reference proteome</keyword>
<evidence type="ECO:0000256" key="7">
    <source>
        <dbReference type="ARBA" id="ARBA00022989"/>
    </source>
</evidence>
<protein>
    <recommendedName>
        <fullName evidence="12">Magnesium transport protein CorA</fullName>
    </recommendedName>
</protein>
<feature type="transmembrane region" description="Helical" evidence="12">
    <location>
        <begin position="331"/>
        <end position="351"/>
    </location>
</feature>
<accession>A0A4Q1JJV4</accession>
<feature type="transmembrane region" description="Helical" evidence="12">
    <location>
        <begin position="299"/>
        <end position="319"/>
    </location>
</feature>
<dbReference type="Pfam" id="PF01544">
    <property type="entry name" value="CorA"/>
    <property type="match status" value="1"/>
</dbReference>
<evidence type="ECO:0000256" key="4">
    <source>
        <dbReference type="ARBA" id="ARBA00022475"/>
    </source>
</evidence>
<dbReference type="GO" id="GO:0015087">
    <property type="term" value="F:cobalt ion transmembrane transporter activity"/>
    <property type="evidence" value="ECO:0007669"/>
    <property type="project" value="UniProtKB-UniRule"/>
</dbReference>
<comment type="caution">
    <text evidence="14">The sequence shown here is derived from an EMBL/GenBank/DDBJ whole genome shotgun (WGS) entry which is preliminary data.</text>
</comment>
<name>A0A4Q1JJV4_9BACT</name>